<keyword evidence="9" id="KW-0460">Magnesium</keyword>
<dbReference type="Gene3D" id="3.30.300.30">
    <property type="match status" value="1"/>
</dbReference>
<keyword evidence="10" id="KW-0443">Lipid metabolism</keyword>
<evidence type="ECO:0000313" key="18">
    <source>
        <dbReference type="Proteomes" id="UP000424752"/>
    </source>
</evidence>
<gene>
    <name evidence="17" type="primary">fadD</name>
    <name evidence="17" type="ORF">GN242_11165</name>
</gene>
<dbReference type="Pfam" id="PF13193">
    <property type="entry name" value="AMP-binding_C"/>
    <property type="match status" value="1"/>
</dbReference>
<keyword evidence="8" id="KW-0067">ATP-binding</keyword>
<comment type="subcellular location">
    <subcellularLocation>
        <location evidence="2">Membrane</location>
        <topology evidence="2">Peripheral membrane protein</topology>
    </subcellularLocation>
</comment>
<name>A0A6I6ED75_9GAMM</name>
<dbReference type="EC" id="6.2.1.3" evidence="12"/>
<dbReference type="PROSITE" id="PS00455">
    <property type="entry name" value="AMP_BINDING"/>
    <property type="match status" value="1"/>
</dbReference>
<evidence type="ECO:0000256" key="5">
    <source>
        <dbReference type="ARBA" id="ARBA00022598"/>
    </source>
</evidence>
<evidence type="ECO:0000256" key="12">
    <source>
        <dbReference type="ARBA" id="ARBA00026121"/>
    </source>
</evidence>
<dbReference type="Pfam" id="PF00501">
    <property type="entry name" value="AMP-binding"/>
    <property type="match status" value="1"/>
</dbReference>
<dbReference type="KEGG" id="erwi:GN242_11165"/>
<comment type="pathway">
    <text evidence="3">Lipid metabolism; fatty acid beta-oxidation.</text>
</comment>
<evidence type="ECO:0000256" key="1">
    <source>
        <dbReference type="ARBA" id="ARBA00001946"/>
    </source>
</evidence>
<evidence type="ECO:0000256" key="14">
    <source>
        <dbReference type="ARBA" id="ARBA00042773"/>
    </source>
</evidence>
<dbReference type="FunFam" id="3.30.300.30:FF:000006">
    <property type="entry name" value="Long-chain-fatty-acid--CoA ligase FadD"/>
    <property type="match status" value="1"/>
</dbReference>
<evidence type="ECO:0000256" key="10">
    <source>
        <dbReference type="ARBA" id="ARBA00023098"/>
    </source>
</evidence>
<organism evidence="17 18">
    <name type="scientific">Erwinia sorbitola</name>
    <dbReference type="NCBI Taxonomy" id="2681984"/>
    <lineage>
        <taxon>Bacteria</taxon>
        <taxon>Pseudomonadati</taxon>
        <taxon>Pseudomonadota</taxon>
        <taxon>Gammaproteobacteria</taxon>
        <taxon>Enterobacterales</taxon>
        <taxon>Erwiniaceae</taxon>
        <taxon>Erwinia</taxon>
    </lineage>
</organism>
<evidence type="ECO:0000256" key="4">
    <source>
        <dbReference type="ARBA" id="ARBA00006432"/>
    </source>
</evidence>
<feature type="domain" description="AMP-binding enzyme C-terminal" evidence="16">
    <location>
        <begin position="469"/>
        <end position="543"/>
    </location>
</feature>
<dbReference type="CDD" id="cd05936">
    <property type="entry name" value="FC-FACS_FadD_like"/>
    <property type="match status" value="1"/>
</dbReference>
<dbReference type="SUPFAM" id="SSF56801">
    <property type="entry name" value="Acetyl-CoA synthetase-like"/>
    <property type="match status" value="1"/>
</dbReference>
<keyword evidence="11" id="KW-0472">Membrane</keyword>
<keyword evidence="6" id="KW-0547">Nucleotide-binding</keyword>
<dbReference type="GO" id="GO:0004467">
    <property type="term" value="F:long-chain fatty acid-CoA ligase activity"/>
    <property type="evidence" value="ECO:0007669"/>
    <property type="project" value="UniProtKB-EC"/>
</dbReference>
<reference evidence="17 18" key="1">
    <citation type="submission" date="2019-12" db="EMBL/GenBank/DDBJ databases">
        <title>Erwinia sp. nov., isolated from droppings of birds in the Qinghai-Tiebt plateau of China.</title>
        <authorList>
            <person name="Ge Y."/>
        </authorList>
    </citation>
    <scope>NUCLEOTIDE SEQUENCE [LARGE SCALE GENOMIC DNA]</scope>
    <source>
        <strain evidence="17 18">J780</strain>
    </source>
</reference>
<dbReference type="FunFam" id="3.40.50.12780:FF:000003">
    <property type="entry name" value="Long-chain-fatty-acid--CoA ligase FadD"/>
    <property type="match status" value="1"/>
</dbReference>
<dbReference type="PANTHER" id="PTHR43767:SF8">
    <property type="entry name" value="LONG-CHAIN-FATTY-ACID--COA LIGASE"/>
    <property type="match status" value="1"/>
</dbReference>
<evidence type="ECO:0000256" key="2">
    <source>
        <dbReference type="ARBA" id="ARBA00004170"/>
    </source>
</evidence>
<dbReference type="EMBL" id="CP046509">
    <property type="protein sequence ID" value="QGU87744.1"/>
    <property type="molecule type" value="Genomic_DNA"/>
</dbReference>
<dbReference type="Gene3D" id="2.30.38.10">
    <property type="entry name" value="Luciferase, Domain 3"/>
    <property type="match status" value="1"/>
</dbReference>
<evidence type="ECO:0000259" key="16">
    <source>
        <dbReference type="Pfam" id="PF13193"/>
    </source>
</evidence>
<dbReference type="InterPro" id="IPR000873">
    <property type="entry name" value="AMP-dep_synth/lig_dom"/>
</dbReference>
<dbReference type="Gene3D" id="3.40.50.980">
    <property type="match status" value="2"/>
</dbReference>
<dbReference type="InterPro" id="IPR050237">
    <property type="entry name" value="ATP-dep_AMP-bd_enzyme"/>
</dbReference>
<comment type="similarity">
    <text evidence="4">Belongs to the ATP-dependent AMP-binding enzyme family.</text>
</comment>
<accession>A0A6I6ED75</accession>
<evidence type="ECO:0000256" key="11">
    <source>
        <dbReference type="ARBA" id="ARBA00023136"/>
    </source>
</evidence>
<dbReference type="GO" id="GO:0005524">
    <property type="term" value="F:ATP binding"/>
    <property type="evidence" value="ECO:0007669"/>
    <property type="project" value="UniProtKB-KW"/>
</dbReference>
<evidence type="ECO:0000256" key="7">
    <source>
        <dbReference type="ARBA" id="ARBA00022832"/>
    </source>
</evidence>
<dbReference type="PANTHER" id="PTHR43767">
    <property type="entry name" value="LONG-CHAIN-FATTY-ACID--COA LIGASE"/>
    <property type="match status" value="1"/>
</dbReference>
<evidence type="ECO:0000313" key="17">
    <source>
        <dbReference type="EMBL" id="QGU87744.1"/>
    </source>
</evidence>
<protein>
    <recommendedName>
        <fullName evidence="13">Long-chain-fatty-acid--CoA ligase</fullName>
        <ecNumber evidence="12">6.2.1.3</ecNumber>
    </recommendedName>
    <alternativeName>
        <fullName evidence="14">Long-chain acyl-CoA synthetase</fullName>
    </alternativeName>
</protein>
<evidence type="ECO:0000256" key="8">
    <source>
        <dbReference type="ARBA" id="ARBA00022840"/>
    </source>
</evidence>
<dbReference type="GO" id="GO:0016020">
    <property type="term" value="C:membrane"/>
    <property type="evidence" value="ECO:0007669"/>
    <property type="project" value="UniProtKB-SubCell"/>
</dbReference>
<dbReference type="InterPro" id="IPR045851">
    <property type="entry name" value="AMP-bd_C_sf"/>
</dbReference>
<evidence type="ECO:0000256" key="3">
    <source>
        <dbReference type="ARBA" id="ARBA00005005"/>
    </source>
</evidence>
<dbReference type="RefSeq" id="WP_156287490.1">
    <property type="nucleotide sequence ID" value="NZ_CP046509.1"/>
</dbReference>
<keyword evidence="5 17" id="KW-0436">Ligase</keyword>
<keyword evidence="7" id="KW-0276">Fatty acid metabolism</keyword>
<dbReference type="InterPro" id="IPR020845">
    <property type="entry name" value="AMP-binding_CS"/>
</dbReference>
<proteinExistence type="inferred from homology"/>
<dbReference type="InterPro" id="IPR025110">
    <property type="entry name" value="AMP-bd_C"/>
</dbReference>
<evidence type="ECO:0000259" key="15">
    <source>
        <dbReference type="Pfam" id="PF00501"/>
    </source>
</evidence>
<feature type="domain" description="AMP-dependent synthetase/ligase" evidence="15">
    <location>
        <begin position="29"/>
        <end position="419"/>
    </location>
</feature>
<evidence type="ECO:0000256" key="6">
    <source>
        <dbReference type="ARBA" id="ARBA00022741"/>
    </source>
</evidence>
<dbReference type="Proteomes" id="UP000424752">
    <property type="component" value="Chromosome"/>
</dbReference>
<dbReference type="AlphaFoldDB" id="A0A6I6ED75"/>
<sequence length="561" mass="61715">MHKVWLNRYPADVPADINADRYGSLIDLFEHAALRYAGQTAFINMGKSISFQQLDERSRAFAAYLQQGLGLKKGDRVALMMPNLLQYPIALFGILRAGMIVVNVNPLYTPRELEHQLNDSGASAIVIVSNFAHTLEKVVAQTAVKHVILTRLGDQLSAAKGTLVNFVVKYIKKMVPKYYLPGAISFRQALHDGAQMEYIKPQIINDDLAFLQYTGGTTGVAKGAMLTHRNMQANLEQTKATYGSLLKAGKETVVTALPLYHIFALTVNCLLFIELGGANLLITNPRDIPGLVKELSKYPFTAITGVNTLFNALLNDEGFNKLDFSTLTLSAGGGMAVQKAVAERWEKLTGHYLLEGYGLTECSPLVSVNPYDIQCHNGSIGLPVPSTDIMLVDDAGNEVAEGEPGELCIKGPQVMLGYWQRPDATDEVLKNGWLRSGDIVTVDDEGFLRIIDRKKDMILVSGFNVYPNEIEDVLMLHPKVREAAAIGVPNDVAGETVKICVVKKDPSLTKEELIAHCKKNLTGYKVPRIVEFRDELPKTNVGKILRRELREEAIKAQPPAA</sequence>
<comment type="cofactor">
    <cofactor evidence="1">
        <name>Mg(2+)</name>
        <dbReference type="ChEBI" id="CHEBI:18420"/>
    </cofactor>
</comment>
<evidence type="ECO:0000256" key="9">
    <source>
        <dbReference type="ARBA" id="ARBA00022842"/>
    </source>
</evidence>
<evidence type="ECO:0000256" key="13">
    <source>
        <dbReference type="ARBA" id="ARBA00039545"/>
    </source>
</evidence>
<dbReference type="NCBIfam" id="NF006523">
    <property type="entry name" value="PRK08974.1"/>
    <property type="match status" value="1"/>
</dbReference>